<evidence type="ECO:0000256" key="1">
    <source>
        <dbReference type="ARBA" id="ARBA00004123"/>
    </source>
</evidence>
<dbReference type="SUPFAM" id="SSF57667">
    <property type="entry name" value="beta-beta-alpha zinc fingers"/>
    <property type="match status" value="1"/>
</dbReference>
<keyword evidence="2" id="KW-0479">Metal-binding</keyword>
<comment type="caution">
    <text evidence="12">The sequence shown here is derived from an EMBL/GenBank/DDBJ whole genome shotgun (WGS) entry which is preliminary data.</text>
</comment>
<feature type="compositionally biased region" description="Polar residues" evidence="10">
    <location>
        <begin position="241"/>
        <end position="253"/>
    </location>
</feature>
<evidence type="ECO:0000256" key="4">
    <source>
        <dbReference type="ARBA" id="ARBA00022771"/>
    </source>
</evidence>
<evidence type="ECO:0000256" key="7">
    <source>
        <dbReference type="ARBA" id="ARBA00023242"/>
    </source>
</evidence>
<dbReference type="GO" id="GO:0000978">
    <property type="term" value="F:RNA polymerase II cis-regulatory region sequence-specific DNA binding"/>
    <property type="evidence" value="ECO:0007669"/>
    <property type="project" value="TreeGrafter"/>
</dbReference>
<dbReference type="InterPro" id="IPR050527">
    <property type="entry name" value="Snail/Krueppel_Znf"/>
</dbReference>
<sequence>MAPHLHQVEDFKMNNHMAPDIDPLSTYNLNNYPNLENFGNSIIPFGNTYPYSVKVEDYANPNFYNPPPQAVPPKCAQDVVNESSSLNNSIADTTNGGYPPDQTQITETDHNNEITNNQDNTEEEDIKPDISLSALSKKIKKERSKYFSEKITEKDFKFYGCSVCNINFKELQELDNHVIIHKDRITSYDLRIKNQIKKKKMRKELKKSKKLKKNVKAEPEMEIEIKPEDGYIGNEKATDFVNNTESDNQSSKENNGEKSKNIETKTTDGNALSQISNKQELMNLQKIYKCFACQKQFTLSYYLKLHVRSHTDEKPYTCAQCGQTFITASKLGRHNKRFHLAIRYQCRICYKYFS</sequence>
<evidence type="ECO:0000256" key="3">
    <source>
        <dbReference type="ARBA" id="ARBA00022737"/>
    </source>
</evidence>
<feature type="domain" description="C2H2-type" evidence="11">
    <location>
        <begin position="288"/>
        <end position="315"/>
    </location>
</feature>
<dbReference type="SMART" id="SM00355">
    <property type="entry name" value="ZnF_C2H2"/>
    <property type="match status" value="3"/>
</dbReference>
<dbReference type="Pfam" id="PF00096">
    <property type="entry name" value="zf-C2H2"/>
    <property type="match status" value="1"/>
</dbReference>
<evidence type="ECO:0000259" key="11">
    <source>
        <dbReference type="PROSITE" id="PS50157"/>
    </source>
</evidence>
<dbReference type="Gene3D" id="3.30.160.60">
    <property type="entry name" value="Classic Zinc Finger"/>
    <property type="match status" value="3"/>
</dbReference>
<feature type="domain" description="C2H2-type" evidence="11">
    <location>
        <begin position="316"/>
        <end position="344"/>
    </location>
</feature>
<feature type="domain" description="C2H2-type" evidence="11">
    <location>
        <begin position="159"/>
        <end position="186"/>
    </location>
</feature>
<dbReference type="OrthoDB" id="3437960at2759"/>
<dbReference type="InterPro" id="IPR013087">
    <property type="entry name" value="Znf_C2H2_type"/>
</dbReference>
<dbReference type="InterPro" id="IPR036236">
    <property type="entry name" value="Znf_C2H2_sf"/>
</dbReference>
<feature type="compositionally biased region" description="Basic and acidic residues" evidence="10">
    <location>
        <begin position="254"/>
        <end position="266"/>
    </location>
</feature>
<evidence type="ECO:0000256" key="2">
    <source>
        <dbReference type="ARBA" id="ARBA00022723"/>
    </source>
</evidence>
<dbReference type="AlphaFoldDB" id="A0A8S4QNZ3"/>
<protein>
    <submittedName>
        <fullName evidence="12">Jg871 protein</fullName>
    </submittedName>
</protein>
<gene>
    <name evidence="12" type="primary">jg871</name>
    <name evidence="12" type="ORF">PAEG_LOCUS4918</name>
</gene>
<dbReference type="GO" id="GO:0005634">
    <property type="term" value="C:nucleus"/>
    <property type="evidence" value="ECO:0007669"/>
    <property type="project" value="UniProtKB-SubCell"/>
</dbReference>
<reference evidence="12" key="1">
    <citation type="submission" date="2022-03" db="EMBL/GenBank/DDBJ databases">
        <authorList>
            <person name="Lindestad O."/>
        </authorList>
    </citation>
    <scope>NUCLEOTIDE SEQUENCE</scope>
</reference>
<feature type="non-terminal residue" evidence="12">
    <location>
        <position position="1"/>
    </location>
</feature>
<evidence type="ECO:0000256" key="10">
    <source>
        <dbReference type="SAM" id="MobiDB-lite"/>
    </source>
</evidence>
<dbReference type="EMBL" id="CAKXAJ010017608">
    <property type="protein sequence ID" value="CAH2216971.1"/>
    <property type="molecule type" value="Genomic_DNA"/>
</dbReference>
<dbReference type="GO" id="GO:0000981">
    <property type="term" value="F:DNA-binding transcription factor activity, RNA polymerase II-specific"/>
    <property type="evidence" value="ECO:0007669"/>
    <property type="project" value="TreeGrafter"/>
</dbReference>
<evidence type="ECO:0000256" key="5">
    <source>
        <dbReference type="ARBA" id="ARBA00022833"/>
    </source>
</evidence>
<proteinExistence type="inferred from homology"/>
<dbReference type="Proteomes" id="UP000838756">
    <property type="component" value="Unassembled WGS sequence"/>
</dbReference>
<evidence type="ECO:0000256" key="6">
    <source>
        <dbReference type="ARBA" id="ARBA00023125"/>
    </source>
</evidence>
<dbReference type="PANTHER" id="PTHR24388:SF54">
    <property type="entry name" value="PROTEIN ESCARGOT"/>
    <property type="match status" value="1"/>
</dbReference>
<dbReference type="PROSITE" id="PS00028">
    <property type="entry name" value="ZINC_FINGER_C2H2_1"/>
    <property type="match status" value="3"/>
</dbReference>
<dbReference type="PANTHER" id="PTHR24388">
    <property type="entry name" value="ZINC FINGER PROTEIN"/>
    <property type="match status" value="1"/>
</dbReference>
<comment type="subcellular location">
    <subcellularLocation>
        <location evidence="1">Nucleus</location>
    </subcellularLocation>
</comment>
<keyword evidence="6" id="KW-0238">DNA-binding</keyword>
<keyword evidence="7" id="KW-0539">Nucleus</keyword>
<keyword evidence="3" id="KW-0677">Repeat</keyword>
<dbReference type="FunFam" id="3.30.160.60:FF:000624">
    <property type="entry name" value="zinc finger protein 697"/>
    <property type="match status" value="1"/>
</dbReference>
<keyword evidence="4 9" id="KW-0863">Zinc-finger</keyword>
<accession>A0A8S4QNZ3</accession>
<keyword evidence="5" id="KW-0862">Zinc</keyword>
<evidence type="ECO:0000313" key="12">
    <source>
        <dbReference type="EMBL" id="CAH2216971.1"/>
    </source>
</evidence>
<feature type="region of interest" description="Disordered" evidence="10">
    <location>
        <begin position="241"/>
        <end position="271"/>
    </location>
</feature>
<evidence type="ECO:0000313" key="13">
    <source>
        <dbReference type="Proteomes" id="UP000838756"/>
    </source>
</evidence>
<feature type="region of interest" description="Disordered" evidence="10">
    <location>
        <begin position="104"/>
        <end position="125"/>
    </location>
</feature>
<name>A0A8S4QNZ3_9NEOP</name>
<dbReference type="GO" id="GO:0008270">
    <property type="term" value="F:zinc ion binding"/>
    <property type="evidence" value="ECO:0007669"/>
    <property type="project" value="UniProtKB-KW"/>
</dbReference>
<comment type="similarity">
    <text evidence="8">Belongs to the snail C2H2-type zinc-finger protein family.</text>
</comment>
<organism evidence="12 13">
    <name type="scientific">Pararge aegeria aegeria</name>
    <dbReference type="NCBI Taxonomy" id="348720"/>
    <lineage>
        <taxon>Eukaryota</taxon>
        <taxon>Metazoa</taxon>
        <taxon>Ecdysozoa</taxon>
        <taxon>Arthropoda</taxon>
        <taxon>Hexapoda</taxon>
        <taxon>Insecta</taxon>
        <taxon>Pterygota</taxon>
        <taxon>Neoptera</taxon>
        <taxon>Endopterygota</taxon>
        <taxon>Lepidoptera</taxon>
        <taxon>Glossata</taxon>
        <taxon>Ditrysia</taxon>
        <taxon>Papilionoidea</taxon>
        <taxon>Nymphalidae</taxon>
        <taxon>Satyrinae</taxon>
        <taxon>Satyrini</taxon>
        <taxon>Parargina</taxon>
        <taxon>Pararge</taxon>
    </lineage>
</organism>
<keyword evidence="13" id="KW-1185">Reference proteome</keyword>
<evidence type="ECO:0000256" key="9">
    <source>
        <dbReference type="PROSITE-ProRule" id="PRU00042"/>
    </source>
</evidence>
<dbReference type="PROSITE" id="PS50157">
    <property type="entry name" value="ZINC_FINGER_C2H2_2"/>
    <property type="match status" value="3"/>
</dbReference>
<evidence type="ECO:0000256" key="8">
    <source>
        <dbReference type="ARBA" id="ARBA00037948"/>
    </source>
</evidence>